<evidence type="ECO:0000259" key="7">
    <source>
        <dbReference type="Pfam" id="PF03799"/>
    </source>
</evidence>
<dbReference type="Proteomes" id="UP000318359">
    <property type="component" value="Unassembled WGS sequence"/>
</dbReference>
<evidence type="ECO:0000256" key="6">
    <source>
        <dbReference type="ARBA" id="ARBA00023306"/>
    </source>
</evidence>
<keyword evidence="6" id="KW-0131">Cell cycle</keyword>
<name>A0A520MCA5_9GAMM</name>
<keyword evidence="1" id="KW-1003">Cell membrane</keyword>
<feature type="domain" description="Cell division protein FtsQ/DivIB C-terminal" evidence="7">
    <location>
        <begin position="89"/>
        <end position="198"/>
    </location>
</feature>
<dbReference type="PANTHER" id="PTHR35851:SF1">
    <property type="entry name" value="CELL DIVISION PROTEIN FTSQ"/>
    <property type="match status" value="1"/>
</dbReference>
<evidence type="ECO:0000313" key="9">
    <source>
        <dbReference type="Proteomes" id="UP000318359"/>
    </source>
</evidence>
<evidence type="ECO:0000256" key="3">
    <source>
        <dbReference type="ARBA" id="ARBA00022618"/>
    </source>
</evidence>
<evidence type="ECO:0000256" key="2">
    <source>
        <dbReference type="ARBA" id="ARBA00022519"/>
    </source>
</evidence>
<dbReference type="Pfam" id="PF03799">
    <property type="entry name" value="FtsQ_DivIB_C"/>
    <property type="match status" value="1"/>
</dbReference>
<keyword evidence="2" id="KW-0997">Cell inner membrane</keyword>
<dbReference type="Gene3D" id="3.40.50.11690">
    <property type="entry name" value="Cell division protein FtsQ/DivIB"/>
    <property type="match status" value="1"/>
</dbReference>
<dbReference type="InterPro" id="IPR005548">
    <property type="entry name" value="Cell_div_FtsQ/DivIB_C"/>
</dbReference>
<dbReference type="EMBL" id="SHBM01000003">
    <property type="protein sequence ID" value="RZO18834.1"/>
    <property type="molecule type" value="Genomic_DNA"/>
</dbReference>
<dbReference type="PANTHER" id="PTHR35851">
    <property type="entry name" value="CELL DIVISION PROTEIN FTSQ"/>
    <property type="match status" value="1"/>
</dbReference>
<proteinExistence type="predicted"/>
<reference evidence="8 9" key="1">
    <citation type="submission" date="2019-02" db="EMBL/GenBank/DDBJ databases">
        <title>Prokaryotic population dynamics and viral predation in marine succession experiment using metagenomics: the confinement effect.</title>
        <authorList>
            <person name="Haro-Moreno J.M."/>
            <person name="Rodriguez-Valera F."/>
            <person name="Lopez-Perez M."/>
        </authorList>
    </citation>
    <scope>NUCLEOTIDE SEQUENCE [LARGE SCALE GENOMIC DNA]</scope>
    <source>
        <strain evidence="8">MED-G167</strain>
    </source>
</reference>
<evidence type="ECO:0000256" key="1">
    <source>
        <dbReference type="ARBA" id="ARBA00022475"/>
    </source>
</evidence>
<dbReference type="AlphaFoldDB" id="A0A520MCA5"/>
<keyword evidence="4" id="KW-0812">Transmembrane</keyword>
<keyword evidence="5" id="KW-0472">Membrane</keyword>
<accession>A0A520MCA5</accession>
<evidence type="ECO:0000313" key="8">
    <source>
        <dbReference type="EMBL" id="RZO18834.1"/>
    </source>
</evidence>
<evidence type="ECO:0000256" key="4">
    <source>
        <dbReference type="ARBA" id="ARBA00022692"/>
    </source>
</evidence>
<comment type="caution">
    <text evidence="8">The sequence shown here is derived from an EMBL/GenBank/DDBJ whole genome shotgun (WGS) entry which is preliminary data.</text>
</comment>
<organism evidence="8 9">
    <name type="scientific">SAR86 cluster bacterium</name>
    <dbReference type="NCBI Taxonomy" id="2030880"/>
    <lineage>
        <taxon>Bacteria</taxon>
        <taxon>Pseudomonadati</taxon>
        <taxon>Pseudomonadota</taxon>
        <taxon>Gammaproteobacteria</taxon>
        <taxon>SAR86 cluster</taxon>
    </lineage>
</organism>
<protein>
    <submittedName>
        <fullName evidence="8">Cell division protein FtsQ</fullName>
    </submittedName>
</protein>
<evidence type="ECO:0000256" key="5">
    <source>
        <dbReference type="ARBA" id="ARBA00022989"/>
    </source>
</evidence>
<keyword evidence="3 8" id="KW-0132">Cell division</keyword>
<dbReference type="InterPro" id="IPR045335">
    <property type="entry name" value="FtsQ_C_sf"/>
</dbReference>
<sequence length="209" mass="24574">MQQNKYLLIIFSILSLASCNTGKDIDIYFDDGFIYSAQTTLVSELKKVSYRKEIKETLLEQDWIKDFRVNFRLNGDIKIIISTKKPVFIWNDKYYIDSEIQSFNFDNNNTNLVHVFCPSNQLNEAMKIVKFINTEMSPEKISFNKLDFKYSSGWTLISDNNIHIRFGKNITKERFNSFKKSLNYVFAKRSLPSMIDLRYKDGIAINYGK</sequence>
<dbReference type="GO" id="GO:0090529">
    <property type="term" value="P:cell septum assembly"/>
    <property type="evidence" value="ECO:0007669"/>
    <property type="project" value="InterPro"/>
</dbReference>
<gene>
    <name evidence="8" type="ORF">EVB00_00375</name>
</gene>
<dbReference type="PROSITE" id="PS51257">
    <property type="entry name" value="PROKAR_LIPOPROTEIN"/>
    <property type="match status" value="1"/>
</dbReference>
<dbReference type="InterPro" id="IPR026579">
    <property type="entry name" value="FtsQ"/>
</dbReference>
<keyword evidence="5" id="KW-1133">Transmembrane helix</keyword>